<comment type="caution">
    <text evidence="1">The sequence shown here is derived from an EMBL/GenBank/DDBJ whole genome shotgun (WGS) entry which is preliminary data.</text>
</comment>
<accession>A0AAE1ZCE0</accession>
<gene>
    <name evidence="1" type="ORF">MN116_005543</name>
</gene>
<dbReference type="Proteomes" id="UP001292079">
    <property type="component" value="Unassembled WGS sequence"/>
</dbReference>
<dbReference type="AlphaFoldDB" id="A0AAE1ZCE0"/>
<reference evidence="1" key="2">
    <citation type="journal article" date="2023" name="Infect Dis Poverty">
        <title>Chromosome-scale genome of the human blood fluke Schistosoma mekongi and its implications for public health.</title>
        <authorList>
            <person name="Zhou M."/>
            <person name="Xu L."/>
            <person name="Xu D."/>
            <person name="Chen W."/>
            <person name="Khan J."/>
            <person name="Hu Y."/>
            <person name="Huang H."/>
            <person name="Wei H."/>
            <person name="Zhang Y."/>
            <person name="Chusongsang P."/>
            <person name="Tanasarnprasert K."/>
            <person name="Hu X."/>
            <person name="Limpanont Y."/>
            <person name="Lv Z."/>
        </authorList>
    </citation>
    <scope>NUCLEOTIDE SEQUENCE</scope>
    <source>
        <strain evidence="1">LV_2022a</strain>
    </source>
</reference>
<name>A0AAE1ZCE0_SCHME</name>
<reference evidence="1" key="1">
    <citation type="submission" date="2022-04" db="EMBL/GenBank/DDBJ databases">
        <authorList>
            <person name="Xu L."/>
            <person name="Lv Z."/>
        </authorList>
    </citation>
    <scope>NUCLEOTIDE SEQUENCE</scope>
    <source>
        <strain evidence="1">LV_2022a</strain>
    </source>
</reference>
<protein>
    <submittedName>
        <fullName evidence="1">Uncharacterized protein</fullName>
    </submittedName>
</protein>
<dbReference type="EMBL" id="JALJAT010000003">
    <property type="protein sequence ID" value="KAK4471148.1"/>
    <property type="molecule type" value="Genomic_DNA"/>
</dbReference>
<proteinExistence type="predicted"/>
<sequence>MLSIILICILFTLNNYYVIIGYNTTINQLSMHISSNQQIIMNKSNIIENNIGYWFNKGKQYTDCIEETRNKQLHHHHHHHHHHYYNDNECDKLSIQLITDKIDLNQINYSNLIKKILCILKQINCPINEKSFQIHDIPCQSSCLSLLAVCGQLRNFHQSFFRNIPSSCPNNIIQTTQKRWIYKNDKLQTTELPVNLTTITYNNYNTMHTSKRYVKYPDYNQNSMLSQSLTENDLHAYYKQFNIKLKLNNQFNNNNHWIYHRYSRHANINKDLLNTLNQYYPNTIKQSIRYNTKKIQLPFKLIQQNFPLSQEDCLLLPPGGCDKWMDSTTTIQHLKAPNFKEYLKLNSGCPKNIPEMCNEMFPTSYSRSKWIKANFTVSAVIRISGTLWWFGKNDRYQPLFRFHVLKTFDSDIHPYDEKMILTYSWPLQCICIDEIIVGKKYLMLTHSFKARQTLHITKNTVFLSRVRRYTRKLACWKSACIQKSIHNRRRRYYLHSNIKLLNPIKV</sequence>
<evidence type="ECO:0000313" key="2">
    <source>
        <dbReference type="Proteomes" id="UP001292079"/>
    </source>
</evidence>
<evidence type="ECO:0000313" key="1">
    <source>
        <dbReference type="EMBL" id="KAK4471148.1"/>
    </source>
</evidence>
<keyword evidence="2" id="KW-1185">Reference proteome</keyword>
<organism evidence="1 2">
    <name type="scientific">Schistosoma mekongi</name>
    <name type="common">Parasitic worm</name>
    <dbReference type="NCBI Taxonomy" id="38744"/>
    <lineage>
        <taxon>Eukaryota</taxon>
        <taxon>Metazoa</taxon>
        <taxon>Spiralia</taxon>
        <taxon>Lophotrochozoa</taxon>
        <taxon>Platyhelminthes</taxon>
        <taxon>Trematoda</taxon>
        <taxon>Digenea</taxon>
        <taxon>Strigeidida</taxon>
        <taxon>Schistosomatoidea</taxon>
        <taxon>Schistosomatidae</taxon>
        <taxon>Schistosoma</taxon>
    </lineage>
</organism>